<gene>
    <name evidence="3" type="ORF">DIU77_00260</name>
    <name evidence="2" type="ORF">DIU77_009905</name>
</gene>
<reference evidence="3" key="2">
    <citation type="submission" date="2018-05" db="EMBL/GenBank/DDBJ databases">
        <authorList>
            <person name="Lanie J.A."/>
            <person name="Ng W.-L."/>
            <person name="Kazmierczak K.M."/>
            <person name="Andrzejewski T.M."/>
            <person name="Davidsen T.M."/>
            <person name="Wayne K.J."/>
            <person name="Tettelin H."/>
            <person name="Glass J.I."/>
            <person name="Rusch D."/>
            <person name="Podicherti R."/>
            <person name="Tsui H.-C.T."/>
            <person name="Winkler M.E."/>
        </authorList>
    </citation>
    <scope>NUCLEOTIDE SEQUENCE</scope>
    <source>
        <strain evidence="3">ZC4RG45</strain>
    </source>
</reference>
<accession>A0A2W4JR84</accession>
<reference evidence="2 4" key="3">
    <citation type="journal article" date="2021" name="BMC Genomics">
        <title>Genome-resolved metagenome and metatranscriptome analyses of thermophilic composting reveal key bacterial players and their metabolic interactions.</title>
        <authorList>
            <person name="Braga L.P.P."/>
            <person name="Pereira R.V."/>
            <person name="Martins L.F."/>
            <person name="Moura L.M.S."/>
            <person name="Sanchez F.B."/>
            <person name="Patane J.S.L."/>
            <person name="da Silva A.M."/>
            <person name="Setubal J.C."/>
        </authorList>
    </citation>
    <scope>NUCLEOTIDE SEQUENCE [LARGE SCALE GENOMIC DNA]</scope>
    <source>
        <strain evidence="2">ZC4RG45</strain>
    </source>
</reference>
<keyword evidence="1" id="KW-0812">Transmembrane</keyword>
<organism evidence="3">
    <name type="scientific">Thermocrispum agreste</name>
    <dbReference type="NCBI Taxonomy" id="37925"/>
    <lineage>
        <taxon>Bacteria</taxon>
        <taxon>Bacillati</taxon>
        <taxon>Actinomycetota</taxon>
        <taxon>Actinomycetes</taxon>
        <taxon>Pseudonocardiales</taxon>
        <taxon>Pseudonocardiaceae</taxon>
        <taxon>Thermocrispum</taxon>
    </lineage>
</organism>
<keyword evidence="1" id="KW-0472">Membrane</keyword>
<proteinExistence type="predicted"/>
<protein>
    <submittedName>
        <fullName evidence="3">Uncharacterized protein</fullName>
    </submittedName>
</protein>
<reference evidence="2" key="4">
    <citation type="submission" date="2023-08" db="EMBL/GenBank/DDBJ databases">
        <authorList>
            <person name="Guima S.E.S."/>
            <person name="Martins L.F."/>
            <person name="Silva A.M."/>
            <person name="Setubal J.C."/>
        </authorList>
    </citation>
    <scope>NUCLEOTIDE SEQUENCE</scope>
    <source>
        <strain evidence="2">ZC4RG45</strain>
    </source>
</reference>
<dbReference type="Proteomes" id="UP000249324">
    <property type="component" value="Unassembled WGS sequence"/>
</dbReference>
<sequence>MTALAQAADTDVTGWVVGFVIGGIVVLAVVALVTPILLLARRIGQQAEELNKPLQRAVHNTAALEQLRTTIDHAEVIVAGLARGRARLGG</sequence>
<feature type="transmembrane region" description="Helical" evidence="1">
    <location>
        <begin position="12"/>
        <end position="40"/>
    </location>
</feature>
<comment type="caution">
    <text evidence="3">The sequence shown here is derived from an EMBL/GenBank/DDBJ whole genome shotgun (WGS) entry which is preliminary data.</text>
</comment>
<name>A0A2W4JR84_9PSEU</name>
<dbReference type="EMBL" id="QGUI01000005">
    <property type="protein sequence ID" value="PZN01563.1"/>
    <property type="molecule type" value="Genomic_DNA"/>
</dbReference>
<evidence type="ECO:0000313" key="3">
    <source>
        <dbReference type="EMBL" id="PZN01563.1"/>
    </source>
</evidence>
<evidence type="ECO:0000313" key="2">
    <source>
        <dbReference type="EMBL" id="MFO7192542.1"/>
    </source>
</evidence>
<dbReference type="STRING" id="1111738.GCA_000427905_03357"/>
<keyword evidence="1" id="KW-1133">Transmembrane helix</keyword>
<dbReference type="EMBL" id="QGUI02000107">
    <property type="protein sequence ID" value="MFO7192542.1"/>
    <property type="molecule type" value="Genomic_DNA"/>
</dbReference>
<evidence type="ECO:0000313" key="4">
    <source>
        <dbReference type="Proteomes" id="UP000249324"/>
    </source>
</evidence>
<evidence type="ECO:0000256" key="1">
    <source>
        <dbReference type="SAM" id="Phobius"/>
    </source>
</evidence>
<dbReference type="AlphaFoldDB" id="A0A2W4JR84"/>
<reference evidence="2" key="1">
    <citation type="submission" date="2018-05" db="EMBL/GenBank/DDBJ databases">
        <authorList>
            <person name="Moura L."/>
            <person name="Setubal J.C."/>
        </authorList>
    </citation>
    <scope>NUCLEOTIDE SEQUENCE</scope>
    <source>
        <strain evidence="2">ZC4RG45</strain>
    </source>
</reference>